<reference evidence="2 3" key="1">
    <citation type="submission" date="2018-04" db="EMBL/GenBank/DDBJ databases">
        <title>Genomic Encyclopedia of Type Strains, Phase IV (KMG-IV): sequencing the most valuable type-strain genomes for metagenomic binning, comparative biology and taxonomic classification.</title>
        <authorList>
            <person name="Goeker M."/>
        </authorList>
    </citation>
    <scope>NUCLEOTIDE SEQUENCE [LARGE SCALE GENOMIC DNA]</scope>
    <source>
        <strain evidence="2 3">DSM 20705</strain>
    </source>
</reference>
<name>A0A2U1E2N7_9FIRM</name>
<gene>
    <name evidence="2" type="ORF">C7381_10654</name>
</gene>
<protein>
    <recommendedName>
        <fullName evidence="4">AAA domain-containing protein</fullName>
    </recommendedName>
</protein>
<accession>A0A2U1E2N7</accession>
<evidence type="ECO:0000313" key="3">
    <source>
        <dbReference type="Proteomes" id="UP000245793"/>
    </source>
</evidence>
<evidence type="ECO:0000256" key="1">
    <source>
        <dbReference type="SAM" id="Coils"/>
    </source>
</evidence>
<keyword evidence="3" id="KW-1185">Reference proteome</keyword>
<evidence type="ECO:0000313" key="2">
    <source>
        <dbReference type="EMBL" id="PVY94181.1"/>
    </source>
</evidence>
<dbReference type="InterPro" id="IPR027417">
    <property type="entry name" value="P-loop_NTPase"/>
</dbReference>
<dbReference type="Gene3D" id="3.40.50.300">
    <property type="entry name" value="P-loop containing nucleotide triphosphate hydrolases"/>
    <property type="match status" value="1"/>
</dbReference>
<dbReference type="SUPFAM" id="SSF52540">
    <property type="entry name" value="P-loop containing nucleoside triphosphate hydrolases"/>
    <property type="match status" value="1"/>
</dbReference>
<dbReference type="EMBL" id="QEKV01000006">
    <property type="protein sequence ID" value="PVY94181.1"/>
    <property type="molecule type" value="Genomic_DNA"/>
</dbReference>
<sequence length="241" mass="27499">MQINEIKEFIDDTNKKIISDEVKKEMLEKKIDELKNTISDANNSIELYTQTILLLNHAIQYARQQSKNIIENIVTLCLRYVFKTNIRFIIKDEMSQKSTGMEFYVTDENGNIDNLTKPEDSRGGGIVDVVSLGLRLSISEILTRNGILGPIILDEPAKYVSKEYIPNVGLYLKGFSDEYDRQIIMVTHDDYLSAIGDSCFELEQTDGVTKIVKTKNGVIEESSIEELVDLDEDENIEFEIQ</sequence>
<dbReference type="AlphaFoldDB" id="A0A2U1E2N7"/>
<dbReference type="Proteomes" id="UP000245793">
    <property type="component" value="Unassembled WGS sequence"/>
</dbReference>
<proteinExistence type="predicted"/>
<keyword evidence="1" id="KW-0175">Coiled coil</keyword>
<organism evidence="2 3">
    <name type="scientific">Ezakiella coagulans</name>
    <dbReference type="NCBI Taxonomy" id="46507"/>
    <lineage>
        <taxon>Bacteria</taxon>
        <taxon>Bacillati</taxon>
        <taxon>Bacillota</taxon>
        <taxon>Tissierellia</taxon>
        <taxon>Ezakiella</taxon>
    </lineage>
</organism>
<comment type="caution">
    <text evidence="2">The sequence shown here is derived from an EMBL/GenBank/DDBJ whole genome shotgun (WGS) entry which is preliminary data.</text>
</comment>
<feature type="coiled-coil region" evidence="1">
    <location>
        <begin position="17"/>
        <end position="51"/>
    </location>
</feature>
<dbReference type="RefSeq" id="WP_116480248.1">
    <property type="nucleotide sequence ID" value="NZ_QEKV01000006.1"/>
</dbReference>
<evidence type="ECO:0008006" key="4">
    <source>
        <dbReference type="Google" id="ProtNLM"/>
    </source>
</evidence>